<name>A0A0R3Q1S7_ANGCS</name>
<feature type="region of interest" description="Disordered" evidence="1">
    <location>
        <begin position="1"/>
        <end position="26"/>
    </location>
</feature>
<reference evidence="2 3" key="2">
    <citation type="submission" date="2018-11" db="EMBL/GenBank/DDBJ databases">
        <authorList>
            <consortium name="Pathogen Informatics"/>
        </authorList>
    </citation>
    <scope>NUCLEOTIDE SEQUENCE [LARGE SCALE GENOMIC DNA]</scope>
    <source>
        <strain evidence="2 3">Costa Rica</strain>
    </source>
</reference>
<keyword evidence="3" id="KW-1185">Reference proteome</keyword>
<dbReference type="Proteomes" id="UP000267027">
    <property type="component" value="Unassembled WGS sequence"/>
</dbReference>
<organism evidence="4">
    <name type="scientific">Angiostrongylus costaricensis</name>
    <name type="common">Nematode worm</name>
    <dbReference type="NCBI Taxonomy" id="334426"/>
    <lineage>
        <taxon>Eukaryota</taxon>
        <taxon>Metazoa</taxon>
        <taxon>Ecdysozoa</taxon>
        <taxon>Nematoda</taxon>
        <taxon>Chromadorea</taxon>
        <taxon>Rhabditida</taxon>
        <taxon>Rhabditina</taxon>
        <taxon>Rhabditomorpha</taxon>
        <taxon>Strongyloidea</taxon>
        <taxon>Metastrongylidae</taxon>
        <taxon>Angiostrongylus</taxon>
    </lineage>
</organism>
<evidence type="ECO:0000256" key="1">
    <source>
        <dbReference type="SAM" id="MobiDB-lite"/>
    </source>
</evidence>
<gene>
    <name evidence="2" type="ORF">ACOC_LOCUS12994</name>
</gene>
<evidence type="ECO:0000313" key="3">
    <source>
        <dbReference type="Proteomes" id="UP000267027"/>
    </source>
</evidence>
<evidence type="ECO:0000313" key="2">
    <source>
        <dbReference type="EMBL" id="VDM64579.1"/>
    </source>
</evidence>
<dbReference type="AlphaFoldDB" id="A0A0R3Q1S7"/>
<reference evidence="4" key="1">
    <citation type="submission" date="2017-02" db="UniProtKB">
        <authorList>
            <consortium name="WormBaseParasite"/>
        </authorList>
    </citation>
    <scope>IDENTIFICATION</scope>
</reference>
<accession>A0A0R3Q1S7</accession>
<dbReference type="WBParaSite" id="ACOC_0001299301-mRNA-1">
    <property type="protein sequence ID" value="ACOC_0001299301-mRNA-1"/>
    <property type="gene ID" value="ACOC_0001299301"/>
</dbReference>
<sequence>MSNVPQEDDRFGGQSSSRRALKKDMMIDESLERAEPTGLLLHAAERDGKFTGARSSHSTINGTTGVTADDTSEWQRRYHCLQLKSLACDSIQ</sequence>
<proteinExistence type="predicted"/>
<evidence type="ECO:0000313" key="4">
    <source>
        <dbReference type="WBParaSite" id="ACOC_0001299301-mRNA-1"/>
    </source>
</evidence>
<dbReference type="OrthoDB" id="5902014at2759"/>
<protein>
    <submittedName>
        <fullName evidence="2 4">Uncharacterized protein</fullName>
    </submittedName>
</protein>
<dbReference type="EMBL" id="UYYA01005377">
    <property type="protein sequence ID" value="VDM64579.1"/>
    <property type="molecule type" value="Genomic_DNA"/>
</dbReference>